<reference evidence="2" key="1">
    <citation type="journal article" date="2014" name="Nat. Genet.">
        <title>Genome and transcriptome of the porcine whipworm Trichuris suis.</title>
        <authorList>
            <person name="Jex A.R."/>
            <person name="Nejsum P."/>
            <person name="Schwarz E.M."/>
            <person name="Hu L."/>
            <person name="Young N.D."/>
            <person name="Hall R.S."/>
            <person name="Korhonen P.K."/>
            <person name="Liao S."/>
            <person name="Thamsborg S."/>
            <person name="Xia J."/>
            <person name="Xu P."/>
            <person name="Wang S."/>
            <person name="Scheerlinck J.P."/>
            <person name="Hofmann A."/>
            <person name="Sternberg P.W."/>
            <person name="Wang J."/>
            <person name="Gasser R.B."/>
        </authorList>
    </citation>
    <scope>NUCLEOTIDE SEQUENCE [LARGE SCALE GENOMIC DNA]</scope>
    <source>
        <strain evidence="2">DCEP-RM93F</strain>
    </source>
</reference>
<proteinExistence type="predicted"/>
<name>A0A085MYL7_9BILA</name>
<sequence>MDNDGRCLVLMSNREVIFVHCFRWLLGLARAEQDSRQGCEKNWVLRSWNLTGYRVPPQPKPKSKYKDSIATTYRESSILCPAGVLTVGLWGVDDKTLKVSTAEMQFTLRLNTIRLSESINRIKLRIFFADMASCCKDDNPDVANTGKALSKQISTYQDFDPCGISTLPDFNRAGLRPFGILTLTPFKHLENQSCSLTLFKRNENMAHQLFENLRSYQTKLGEKTVHENFVKLATVAAKGGSAETKEPEQHNSPIGVNREHFPVISMRSSQDKHDCCSAQ</sequence>
<evidence type="ECO:0000256" key="1">
    <source>
        <dbReference type="SAM" id="MobiDB-lite"/>
    </source>
</evidence>
<dbReference type="EMBL" id="KL367598">
    <property type="protein sequence ID" value="KFD62313.1"/>
    <property type="molecule type" value="Genomic_DNA"/>
</dbReference>
<dbReference type="Proteomes" id="UP000030758">
    <property type="component" value="Unassembled WGS sequence"/>
</dbReference>
<dbReference type="AlphaFoldDB" id="A0A085MYL7"/>
<organism evidence="2">
    <name type="scientific">Trichuris suis</name>
    <name type="common">pig whipworm</name>
    <dbReference type="NCBI Taxonomy" id="68888"/>
    <lineage>
        <taxon>Eukaryota</taxon>
        <taxon>Metazoa</taxon>
        <taxon>Ecdysozoa</taxon>
        <taxon>Nematoda</taxon>
        <taxon>Enoplea</taxon>
        <taxon>Dorylaimia</taxon>
        <taxon>Trichinellida</taxon>
        <taxon>Trichuridae</taxon>
        <taxon>Trichuris</taxon>
    </lineage>
</organism>
<accession>A0A085MYL7</accession>
<gene>
    <name evidence="2" type="ORF">M514_25548</name>
</gene>
<feature type="region of interest" description="Disordered" evidence="1">
    <location>
        <begin position="238"/>
        <end position="257"/>
    </location>
</feature>
<protein>
    <submittedName>
        <fullName evidence="2">Uncharacterized protein</fullName>
    </submittedName>
</protein>
<evidence type="ECO:0000313" key="2">
    <source>
        <dbReference type="EMBL" id="KFD62313.1"/>
    </source>
</evidence>